<feature type="region of interest" description="Disordered" evidence="1">
    <location>
        <begin position="145"/>
        <end position="211"/>
    </location>
</feature>
<comment type="caution">
    <text evidence="2">The sequence shown here is derived from an EMBL/GenBank/DDBJ whole genome shotgun (WGS) entry which is preliminary data.</text>
</comment>
<dbReference type="EMBL" id="BSFP01000052">
    <property type="protein sequence ID" value="GLL05006.1"/>
    <property type="molecule type" value="Genomic_DNA"/>
</dbReference>
<organism evidence="2 3">
    <name type="scientific">Dactylosporangium matsuzakiense</name>
    <dbReference type="NCBI Taxonomy" id="53360"/>
    <lineage>
        <taxon>Bacteria</taxon>
        <taxon>Bacillati</taxon>
        <taxon>Actinomycetota</taxon>
        <taxon>Actinomycetes</taxon>
        <taxon>Micromonosporales</taxon>
        <taxon>Micromonosporaceae</taxon>
        <taxon>Dactylosporangium</taxon>
    </lineage>
</organism>
<reference evidence="2" key="2">
    <citation type="submission" date="2023-01" db="EMBL/GenBank/DDBJ databases">
        <authorList>
            <person name="Sun Q."/>
            <person name="Evtushenko L."/>
        </authorList>
    </citation>
    <scope>NUCLEOTIDE SEQUENCE</scope>
    <source>
        <strain evidence="2">VKM Ac-1321</strain>
    </source>
</reference>
<feature type="compositionally biased region" description="Polar residues" evidence="1">
    <location>
        <begin position="145"/>
        <end position="165"/>
    </location>
</feature>
<dbReference type="Proteomes" id="UP001143480">
    <property type="component" value="Unassembled WGS sequence"/>
</dbReference>
<gene>
    <name evidence="2" type="ORF">GCM10017581_067530</name>
</gene>
<feature type="compositionally biased region" description="Basic and acidic residues" evidence="1">
    <location>
        <begin position="194"/>
        <end position="211"/>
    </location>
</feature>
<keyword evidence="3" id="KW-1185">Reference proteome</keyword>
<name>A0A9W6NQ83_9ACTN</name>
<sequence>MVGLPGLSPIAAAEMGIALERLALVPHPGAEWTTIVAALLDGFDIVVAAAPKNIAPAVAGRLAARARQRGSVLVPAGAWAGADLTLAPVRGAWGGLGAGRGRLRHRELTVQARGRGAASAAREVTLELPAITGVLPPIQVPSTQAPPIYGPSTQAPPIYGPSTQAPPLHGLSIQGPTTPTPAAHGPAGAGHGPATHESRSEETPEPLRKVG</sequence>
<reference evidence="2" key="1">
    <citation type="journal article" date="2014" name="Int. J. Syst. Evol. Microbiol.">
        <title>Complete genome sequence of Corynebacterium casei LMG S-19264T (=DSM 44701T), isolated from a smear-ripened cheese.</title>
        <authorList>
            <consortium name="US DOE Joint Genome Institute (JGI-PGF)"/>
            <person name="Walter F."/>
            <person name="Albersmeier A."/>
            <person name="Kalinowski J."/>
            <person name="Ruckert C."/>
        </authorList>
    </citation>
    <scope>NUCLEOTIDE SEQUENCE</scope>
    <source>
        <strain evidence="2">VKM Ac-1321</strain>
    </source>
</reference>
<feature type="compositionally biased region" description="Low complexity" evidence="1">
    <location>
        <begin position="175"/>
        <end position="186"/>
    </location>
</feature>
<evidence type="ECO:0000313" key="2">
    <source>
        <dbReference type="EMBL" id="GLL05006.1"/>
    </source>
</evidence>
<evidence type="ECO:0000313" key="3">
    <source>
        <dbReference type="Proteomes" id="UP001143480"/>
    </source>
</evidence>
<proteinExistence type="predicted"/>
<accession>A0A9W6NQ83</accession>
<protein>
    <submittedName>
        <fullName evidence="2">Uncharacterized protein</fullName>
    </submittedName>
</protein>
<evidence type="ECO:0000256" key="1">
    <source>
        <dbReference type="SAM" id="MobiDB-lite"/>
    </source>
</evidence>
<dbReference type="AlphaFoldDB" id="A0A9W6NQ83"/>